<dbReference type="EMBL" id="CP087977">
    <property type="protein sequence ID" value="UUZ44230.1"/>
    <property type="molecule type" value="Genomic_DNA"/>
</dbReference>
<evidence type="ECO:0000313" key="2">
    <source>
        <dbReference type="Proteomes" id="UP001059663"/>
    </source>
</evidence>
<gene>
    <name evidence="1" type="ORF">LP422_17165</name>
</gene>
<name>A0AC61U2I8_9MICO</name>
<organism evidence="1 2">
    <name type="scientific">Janibacter limosus</name>
    <dbReference type="NCBI Taxonomy" id="53458"/>
    <lineage>
        <taxon>Bacteria</taxon>
        <taxon>Bacillati</taxon>
        <taxon>Actinomycetota</taxon>
        <taxon>Actinomycetes</taxon>
        <taxon>Micrococcales</taxon>
        <taxon>Intrasporangiaceae</taxon>
        <taxon>Janibacter</taxon>
    </lineage>
</organism>
<sequence length="87" mass="9784">MNPLIIAKTMAKRGMLNPGPPVARVKQLTALKKWGFGLAGELRQGRQPLPGDGRRHRRDPRRDDLCAAARQLREDRRHPAGDGLRSR</sequence>
<dbReference type="Proteomes" id="UP001059663">
    <property type="component" value="Chromosome"/>
</dbReference>
<protein>
    <submittedName>
        <fullName evidence="1">Uncharacterized protein</fullName>
    </submittedName>
</protein>
<proteinExistence type="predicted"/>
<reference evidence="1" key="1">
    <citation type="submission" date="2021-11" db="EMBL/GenBank/DDBJ databases">
        <title>Study of the species diversity of bacterial strains isolated from a unique natural object - Shulgan-Tash cave (Bashkiria).</title>
        <authorList>
            <person name="Sazanova A.L."/>
            <person name="Chirak E.R."/>
            <person name="Safronova V.I."/>
        </authorList>
    </citation>
    <scope>NUCLEOTIDE SEQUENCE</scope>
    <source>
        <strain evidence="1">P1</strain>
    </source>
</reference>
<evidence type="ECO:0000313" key="1">
    <source>
        <dbReference type="EMBL" id="UUZ44230.1"/>
    </source>
</evidence>
<accession>A0AC61U2I8</accession>